<evidence type="ECO:0000256" key="3">
    <source>
        <dbReference type="ARBA" id="ARBA00022989"/>
    </source>
</evidence>
<evidence type="ECO:0000256" key="5">
    <source>
        <dbReference type="SAM" id="Phobius"/>
    </source>
</evidence>
<evidence type="ECO:0000313" key="8">
    <source>
        <dbReference type="Proteomes" id="UP000321595"/>
    </source>
</evidence>
<evidence type="ECO:0000259" key="6">
    <source>
        <dbReference type="Pfam" id="PF04357"/>
    </source>
</evidence>
<comment type="subcellular location">
    <subcellularLocation>
        <location evidence="1">Membrane</location>
        <topology evidence="1">Single-pass membrane protein</topology>
    </subcellularLocation>
</comment>
<proteinExistence type="predicted"/>
<dbReference type="RefSeq" id="WP_146958311.1">
    <property type="nucleotide sequence ID" value="NZ_CP042467.1"/>
</dbReference>
<accession>A0A5B8XLF8</accession>
<sequence>MSDTPSKKRWVLRGLLGLVAGVLVLVVLAFVVVQTPWAKGQIRDLAQDLAGDSLNGRLVIGELSGSLLGGLELEGVELYDTDDVIVARVVRAEATYAIWGALGGELTVDSVKLSGVELYARQGADGLNLAKLVKPSEEPSEPPQFNVNLPEIELEGALVFVNEEFISDDIQTIEAASTRVKPEFSEDSNLGALVVLDKLAMKAGVKLDLGTGGVVADLESLSTNVAVEGVLQKELKIEGLSAVVAAESLSATLEELKVEGVASITGLAASMKGEVVESKGDFEILGEQDWLDGLSPVNLKKGVKGKLKASGPLSALDVGLELSTDGAGKVSLEVLLSGIAAEAEGEPKTKGKLIVSGLRADEILTEIPLTSLVNLELDFNTEGLDPQTLQAEAVMRLGVVEVDNYRLNSGEVNAVWKDSKVEITRLNLDSPYAVAELTGAYSLSGDLAIKGSLNTGDSMGELSKVFKTDTKVQGNLDLVGKLNLEETGIGLVETLAGDIRWDLREFSMEDVVIPESRGDLKIDIRSPRPDTRSVSVKGDMRVRRASAAGMRVGLAEAVFDLDTRVSKPFESLADFIQDLRLNARVNVAGLSGPGIRIANSNLNLNVREIANSRYSYSVKTNNRALDFGSATLGKANADLSGAVTINARKTGAQMVESISVRGDVEAESLKMQEERLGMVRANIQVDGPTQDLKGTVDFSAQDVPVGAPEKRLYEFSDLVGQLVLTGKREFEVRVSGNQVEGRAPQNIALELTGSYAPTLDDFEIHGLSVSPGDNGWVIENGMSFDTKRGIYRFDNVRLKQDEQEIQINGHLHMGVDQDVEGRVQGFKIEDLPNQFGIQDFPPVKGQVDGTFSLKGTAKKPEALVDLTFTDLYWEDYGPFTIRIQGSYEDELLRVQTLEVEGYEREILAGAGSVPIRLETTGKWEIFWDRNFDLGVKLQKQDLSFFSEILPQLTMYSLEGEASADVSIRGRVSSPEIEASFLLADAALTMPRQGSDLRLGPMRLRSKLSYQESDAEGLDVRFEAEILDRNDEGLVIQAYSGLPVAEIVQRVLKGEDIGAMRAQILNSPLRLNMQLNEYDVQRINISEFRDAKAEGTIGVQAMVQGTLGEPNAGLMFSLSGFGWDRFRDIELDIESNISEEMLEISKLRLEWDADEVFTGEAKVPFPIRYVFGDQDLQDLPIRAQFRIPELPVAKLSAMDYTFASIRGTMQAEMNVAGSLSSPEFDMVLGIKDTLFANRKTGDLNFDVRAMFGRASVNMSVTHDGEKSAVVVGDFPILTDILALAAGQSPLAEGDLAVAIKAEKTPLAGLLPARILDRVMTQVKGTLDTDFAIGGTWQNIEPRGSFAIEGLNVFFPTLGRSVENGKLRITAQKNYLDVEEMHIEESNSSVDMSGRIPIANMIPTGAKINLNLDNVATTGFTPMPVYVSGNVALDADLTQELTSANVTVNDLVLDVPQNNQSNAHPLDVNSDIVILERAEMDAGMMMIPDLAKLTAGGAALAKIQVSIAPESQLRHPNAVVRFRGDLALDVDSSGATILGEIQTSRGEVEFLGKSFRVDQGIIAFTGASPPNPRIQVEASYALDRAVTDVVGPATSGDPRAVIRVSGTALRPELRMSSDPQMTESQIIYVLVSDRPPTNAAGEEEGVASQAVAAASGILSGMLKERAKGFYPVDMLRLRTDETGISGVEVGKYFGKNVFFAYEYVFGADEGENTNEVRVEYQFAPSWLVGSRFGDQANGALFLYWDIF</sequence>
<reference evidence="7 8" key="1">
    <citation type="submission" date="2019-08" db="EMBL/GenBank/DDBJ databases">
        <authorList>
            <person name="Liang Q."/>
        </authorList>
    </citation>
    <scope>NUCLEOTIDE SEQUENCE [LARGE SCALE GENOMIC DNA]</scope>
    <source>
        <strain evidence="7 8">V1718</strain>
    </source>
</reference>
<dbReference type="GO" id="GO:0097347">
    <property type="term" value="C:TAM protein secretion complex"/>
    <property type="evidence" value="ECO:0007669"/>
    <property type="project" value="TreeGrafter"/>
</dbReference>
<dbReference type="KEGG" id="bbae:FRD01_05310"/>
<dbReference type="PANTHER" id="PTHR36985:SF1">
    <property type="entry name" value="TRANSLOCATION AND ASSEMBLY MODULE SUBUNIT TAMB"/>
    <property type="match status" value="1"/>
</dbReference>
<evidence type="ECO:0000256" key="4">
    <source>
        <dbReference type="ARBA" id="ARBA00023136"/>
    </source>
</evidence>
<keyword evidence="3 5" id="KW-1133">Transmembrane helix</keyword>
<name>A0A5B8XLF8_9DELT</name>
<keyword evidence="4 5" id="KW-0472">Membrane</keyword>
<keyword evidence="2 5" id="KW-0812">Transmembrane</keyword>
<dbReference type="GO" id="GO:0009306">
    <property type="term" value="P:protein secretion"/>
    <property type="evidence" value="ECO:0007669"/>
    <property type="project" value="InterPro"/>
</dbReference>
<dbReference type="InterPro" id="IPR007452">
    <property type="entry name" value="TamB_C"/>
</dbReference>
<dbReference type="Proteomes" id="UP000321595">
    <property type="component" value="Chromosome"/>
</dbReference>
<dbReference type="OrthoDB" id="5475916at2"/>
<evidence type="ECO:0000313" key="7">
    <source>
        <dbReference type="EMBL" id="QED26672.1"/>
    </source>
</evidence>
<feature type="transmembrane region" description="Helical" evidence="5">
    <location>
        <begin position="12"/>
        <end position="33"/>
    </location>
</feature>
<dbReference type="Pfam" id="PF04357">
    <property type="entry name" value="TamB"/>
    <property type="match status" value="1"/>
</dbReference>
<dbReference type="PANTHER" id="PTHR36985">
    <property type="entry name" value="TRANSLOCATION AND ASSEMBLY MODULE SUBUNIT TAMB"/>
    <property type="match status" value="1"/>
</dbReference>
<dbReference type="GO" id="GO:0005886">
    <property type="term" value="C:plasma membrane"/>
    <property type="evidence" value="ECO:0007669"/>
    <property type="project" value="InterPro"/>
</dbReference>
<keyword evidence="8" id="KW-1185">Reference proteome</keyword>
<gene>
    <name evidence="7" type="ORF">FRD01_05310</name>
</gene>
<organism evidence="7 8">
    <name type="scientific">Microvenator marinus</name>
    <dbReference type="NCBI Taxonomy" id="2600177"/>
    <lineage>
        <taxon>Bacteria</taxon>
        <taxon>Deltaproteobacteria</taxon>
        <taxon>Bradymonadales</taxon>
        <taxon>Microvenatoraceae</taxon>
        <taxon>Microvenator</taxon>
    </lineage>
</organism>
<evidence type="ECO:0000256" key="2">
    <source>
        <dbReference type="ARBA" id="ARBA00022692"/>
    </source>
</evidence>
<feature type="domain" description="Translocation and assembly module TamB C-terminal" evidence="6">
    <location>
        <begin position="1384"/>
        <end position="1737"/>
    </location>
</feature>
<protein>
    <recommendedName>
        <fullName evidence="6">Translocation and assembly module TamB C-terminal domain-containing protein</fullName>
    </recommendedName>
</protein>
<evidence type="ECO:0000256" key="1">
    <source>
        <dbReference type="ARBA" id="ARBA00004167"/>
    </source>
</evidence>
<dbReference type="EMBL" id="CP042467">
    <property type="protein sequence ID" value="QED26672.1"/>
    <property type="molecule type" value="Genomic_DNA"/>
</dbReference>